<dbReference type="Proteomes" id="UP000471381">
    <property type="component" value="Unassembled WGS sequence"/>
</dbReference>
<name>A0A6N9THH3_9ALTE</name>
<sequence length="304" mass="34143">MILMSLLLVLSLERLVSKEPRWHIEKYAGQYREWLIEKRWLSKKNTSASLYLCLLAPAVVLAAIEYFIFGAFLTFIEQSVVLFICIGCPALRATYKCFLNAAERNDLQACSMYTDQLGHCTNERDSQSSLNENASDEETDDTSSAKYQGQSFGQHLTWLNYQHYAAVMLWFIAFGAPGALFYSLSRSTTEALCAANHPMRETSARLMFALDYIPVRITAFGMLMMGHFSRALPEWIKYALQLDVSAYDVLTIISAKAEMLTPEEQALQAENASVEPKVLVKLAKRNVIFLLVVTSALTVIGSLA</sequence>
<gene>
    <name evidence="3" type="primary">ampE</name>
    <name evidence="3" type="ORF">GTQ48_01185</name>
</gene>
<proteinExistence type="predicted"/>
<keyword evidence="2" id="KW-1133">Transmembrane helix</keyword>
<feature type="transmembrane region" description="Helical" evidence="2">
    <location>
        <begin position="287"/>
        <end position="303"/>
    </location>
</feature>
<feature type="transmembrane region" description="Helical" evidence="2">
    <location>
        <begin position="204"/>
        <end position="225"/>
    </location>
</feature>
<evidence type="ECO:0000313" key="3">
    <source>
        <dbReference type="EMBL" id="NDW14148.1"/>
    </source>
</evidence>
<comment type="caution">
    <text evidence="3">The sequence shown here is derived from an EMBL/GenBank/DDBJ whole genome shotgun (WGS) entry which is preliminary data.</text>
</comment>
<evidence type="ECO:0000313" key="4">
    <source>
        <dbReference type="Proteomes" id="UP000471381"/>
    </source>
</evidence>
<reference evidence="3 4" key="1">
    <citation type="submission" date="2020-01" db="EMBL/GenBank/DDBJ databases">
        <title>Genomes of bacteria type strains.</title>
        <authorList>
            <person name="Chen J."/>
            <person name="Zhu S."/>
            <person name="Yang J."/>
        </authorList>
    </citation>
    <scope>NUCLEOTIDE SEQUENCE [LARGE SCALE GENOMIC DNA]</scope>
    <source>
        <strain evidence="3 4">LMG 24078</strain>
    </source>
</reference>
<feature type="transmembrane region" description="Helical" evidence="2">
    <location>
        <begin position="164"/>
        <end position="184"/>
    </location>
</feature>
<evidence type="ECO:0000256" key="1">
    <source>
        <dbReference type="SAM" id="MobiDB-lite"/>
    </source>
</evidence>
<protein>
    <submittedName>
        <fullName evidence="3">Beta-lactamase regulator AmpE</fullName>
    </submittedName>
</protein>
<feature type="region of interest" description="Disordered" evidence="1">
    <location>
        <begin position="123"/>
        <end position="146"/>
    </location>
</feature>
<dbReference type="RefSeq" id="WP_163104635.1">
    <property type="nucleotide sequence ID" value="NZ_JAAAWO010000001.1"/>
</dbReference>
<dbReference type="Pfam" id="PF17113">
    <property type="entry name" value="AmpE"/>
    <property type="match status" value="1"/>
</dbReference>
<dbReference type="InterPro" id="IPR052966">
    <property type="entry name" value="Beta-lactamase_Reg"/>
</dbReference>
<feature type="transmembrane region" description="Helical" evidence="2">
    <location>
        <begin position="48"/>
        <end position="69"/>
    </location>
</feature>
<dbReference type="AlphaFoldDB" id="A0A6N9THH3"/>
<keyword evidence="2" id="KW-0812">Transmembrane</keyword>
<keyword evidence="2" id="KW-0472">Membrane</keyword>
<dbReference type="PANTHER" id="PTHR38684:SF1">
    <property type="entry name" value="PROTEIN AMPE"/>
    <property type="match status" value="1"/>
</dbReference>
<dbReference type="GO" id="GO:0046677">
    <property type="term" value="P:response to antibiotic"/>
    <property type="evidence" value="ECO:0007669"/>
    <property type="project" value="TreeGrafter"/>
</dbReference>
<dbReference type="GO" id="GO:0005886">
    <property type="term" value="C:plasma membrane"/>
    <property type="evidence" value="ECO:0007669"/>
    <property type="project" value="TreeGrafter"/>
</dbReference>
<evidence type="ECO:0000256" key="2">
    <source>
        <dbReference type="SAM" id="Phobius"/>
    </source>
</evidence>
<dbReference type="InterPro" id="IPR031347">
    <property type="entry name" value="AmpE"/>
</dbReference>
<keyword evidence="4" id="KW-1185">Reference proteome</keyword>
<accession>A0A6N9THH3</accession>
<dbReference type="NCBIfam" id="NF008219">
    <property type="entry name" value="PRK10987.1"/>
    <property type="match status" value="1"/>
</dbReference>
<organism evidence="3 4">
    <name type="scientific">Alteromonas genovensis</name>
    <dbReference type="NCBI Taxonomy" id="471225"/>
    <lineage>
        <taxon>Bacteria</taxon>
        <taxon>Pseudomonadati</taxon>
        <taxon>Pseudomonadota</taxon>
        <taxon>Gammaproteobacteria</taxon>
        <taxon>Alteromonadales</taxon>
        <taxon>Alteromonadaceae</taxon>
        <taxon>Alteromonas/Salinimonas group</taxon>
        <taxon>Alteromonas</taxon>
    </lineage>
</organism>
<dbReference type="EMBL" id="JAAAWO010000001">
    <property type="protein sequence ID" value="NDW14148.1"/>
    <property type="molecule type" value="Genomic_DNA"/>
</dbReference>
<dbReference type="PANTHER" id="PTHR38684">
    <property type="entry name" value="PROTEIN AMPE"/>
    <property type="match status" value="1"/>
</dbReference>